<organism evidence="2 3">
    <name type="scientific">Eumeta variegata</name>
    <name type="common">Bagworm moth</name>
    <name type="synonym">Eumeta japonica</name>
    <dbReference type="NCBI Taxonomy" id="151549"/>
    <lineage>
        <taxon>Eukaryota</taxon>
        <taxon>Metazoa</taxon>
        <taxon>Ecdysozoa</taxon>
        <taxon>Arthropoda</taxon>
        <taxon>Hexapoda</taxon>
        <taxon>Insecta</taxon>
        <taxon>Pterygota</taxon>
        <taxon>Neoptera</taxon>
        <taxon>Endopterygota</taxon>
        <taxon>Lepidoptera</taxon>
        <taxon>Glossata</taxon>
        <taxon>Ditrysia</taxon>
        <taxon>Tineoidea</taxon>
        <taxon>Psychidae</taxon>
        <taxon>Oiketicinae</taxon>
        <taxon>Eumeta</taxon>
    </lineage>
</organism>
<sequence length="469" mass="52340">MIHKIVYATTNNIYIYSVVVGDKQKQAEKQRHDPRTLRPRGAGRGRAVVAAATRLGGRRTCPARHVYEPDAAVTPLMRTDMTMSYPPVAQWTTATKLLRVYCGNRHIFPRCLKVLNGKFNLKDVGKLKLLKVVVCEGSRGVRAPAATLDGGRSPASTTCLSNDIAQDIRRHSQNIRESRDVGDRLYVHILDASEESEARPESKTTVRSRSDSGPLALGVESETGIENYREIATRGRLRSEWKAGLESKTTVRSRSDSGLLALGVESETGIENYHSRPTALGVESGTGIENYREITIRLEADCAGESGTGIETTVRSRSDSSRLRGVESETGIENYREITTQGRLRSGWKARPESKTTVRSRSDSRPTALGVESGTGIENYREIAVRLEADCGRSGKRDWNQNEHRSVQKVKEFIYVHVSGVASWANRPQERVEQRLQDRLVCVVYTHKYYKEAIPQEVERILMNCIALL</sequence>
<keyword evidence="3" id="KW-1185">Reference proteome</keyword>
<comment type="caution">
    <text evidence="2">The sequence shown here is derived from an EMBL/GenBank/DDBJ whole genome shotgun (WGS) entry which is preliminary data.</text>
</comment>
<evidence type="ECO:0000313" key="2">
    <source>
        <dbReference type="EMBL" id="GBP00785.1"/>
    </source>
</evidence>
<feature type="region of interest" description="Disordered" evidence="1">
    <location>
        <begin position="343"/>
        <end position="373"/>
    </location>
</feature>
<evidence type="ECO:0000313" key="3">
    <source>
        <dbReference type="Proteomes" id="UP000299102"/>
    </source>
</evidence>
<feature type="region of interest" description="Disordered" evidence="1">
    <location>
        <begin position="194"/>
        <end position="218"/>
    </location>
</feature>
<accession>A0A4C1SFB8</accession>
<evidence type="ECO:0000256" key="1">
    <source>
        <dbReference type="SAM" id="MobiDB-lite"/>
    </source>
</evidence>
<dbReference type="Proteomes" id="UP000299102">
    <property type="component" value="Unassembled WGS sequence"/>
</dbReference>
<dbReference type="EMBL" id="BGZK01003392">
    <property type="protein sequence ID" value="GBP00785.1"/>
    <property type="molecule type" value="Genomic_DNA"/>
</dbReference>
<proteinExistence type="predicted"/>
<feature type="compositionally biased region" description="Basic and acidic residues" evidence="1">
    <location>
        <begin position="350"/>
        <end position="364"/>
    </location>
</feature>
<gene>
    <name evidence="2" type="ORF">EVAR_71433_1</name>
</gene>
<protein>
    <submittedName>
        <fullName evidence="2">Uncharacterized protein</fullName>
    </submittedName>
</protein>
<name>A0A4C1SFB8_EUMVA</name>
<reference evidence="2 3" key="1">
    <citation type="journal article" date="2019" name="Commun. Biol.">
        <title>The bagworm genome reveals a unique fibroin gene that provides high tensile strength.</title>
        <authorList>
            <person name="Kono N."/>
            <person name="Nakamura H."/>
            <person name="Ohtoshi R."/>
            <person name="Tomita M."/>
            <person name="Numata K."/>
            <person name="Arakawa K."/>
        </authorList>
    </citation>
    <scope>NUCLEOTIDE SEQUENCE [LARGE SCALE GENOMIC DNA]</scope>
</reference>
<dbReference type="AlphaFoldDB" id="A0A4C1SFB8"/>
<feature type="compositionally biased region" description="Basic and acidic residues" evidence="1">
    <location>
        <begin position="196"/>
        <end position="210"/>
    </location>
</feature>